<feature type="transmembrane region" description="Helical" evidence="6">
    <location>
        <begin position="146"/>
        <end position="164"/>
    </location>
</feature>
<feature type="transmembrane region" description="Helical" evidence="6">
    <location>
        <begin position="36"/>
        <end position="59"/>
    </location>
</feature>
<feature type="transmembrane region" description="Helical" evidence="6">
    <location>
        <begin position="112"/>
        <end position="134"/>
    </location>
</feature>
<evidence type="ECO:0000256" key="1">
    <source>
        <dbReference type="ARBA" id="ARBA00004141"/>
    </source>
</evidence>
<dbReference type="PANTHER" id="PTHR31566">
    <property type="entry name" value="CYTOCHROME C BIOGENESIS PROTEIN CCS1, CHLOROPLASTIC"/>
    <property type="match status" value="1"/>
</dbReference>
<evidence type="ECO:0000313" key="8">
    <source>
        <dbReference type="EMBL" id="RRD88040.1"/>
    </source>
</evidence>
<name>A0A3P2A195_9BACE</name>
<comment type="subcellular location">
    <subcellularLocation>
        <location evidence="1">Membrane</location>
        <topology evidence="1">Multi-pass membrane protein</topology>
    </subcellularLocation>
</comment>
<feature type="domain" description="ResB-like" evidence="7">
    <location>
        <begin position="314"/>
        <end position="364"/>
    </location>
</feature>
<evidence type="ECO:0000256" key="2">
    <source>
        <dbReference type="ARBA" id="ARBA00022692"/>
    </source>
</evidence>
<evidence type="ECO:0000256" key="5">
    <source>
        <dbReference type="ARBA" id="ARBA00023136"/>
    </source>
</evidence>
<keyword evidence="3" id="KW-0201">Cytochrome c-type biogenesis</keyword>
<feature type="transmembrane region" description="Helical" evidence="6">
    <location>
        <begin position="381"/>
        <end position="401"/>
    </location>
</feature>
<proteinExistence type="predicted"/>
<dbReference type="InterPro" id="IPR023494">
    <property type="entry name" value="Cyt_c_bgen_Ccs1/CcsB/ResB"/>
</dbReference>
<keyword evidence="5 6" id="KW-0472">Membrane</keyword>
<accession>A0A3P2A195</accession>
<evidence type="ECO:0000256" key="3">
    <source>
        <dbReference type="ARBA" id="ARBA00022748"/>
    </source>
</evidence>
<feature type="transmembrane region" description="Helical" evidence="6">
    <location>
        <begin position="12"/>
        <end position="30"/>
    </location>
</feature>
<keyword evidence="2 6" id="KW-0812">Transmembrane</keyword>
<evidence type="ECO:0000256" key="6">
    <source>
        <dbReference type="SAM" id="Phobius"/>
    </source>
</evidence>
<dbReference type="Pfam" id="PF05140">
    <property type="entry name" value="ResB"/>
    <property type="match status" value="1"/>
</dbReference>
<organism evidence="8 9">
    <name type="scientific">Prevotella heparinolytica</name>
    <dbReference type="NCBI Taxonomy" id="28113"/>
    <lineage>
        <taxon>Bacteria</taxon>
        <taxon>Pseudomonadati</taxon>
        <taxon>Bacteroidota</taxon>
        <taxon>Bacteroidia</taxon>
        <taxon>Bacteroidales</taxon>
        <taxon>Bacteroidaceae</taxon>
        <taxon>Bacteroides</taxon>
    </lineage>
</organism>
<dbReference type="PANTHER" id="PTHR31566:SF5">
    <property type="entry name" value="RESB-LIKE DOMAIN-CONTAINING PROTEIN"/>
    <property type="match status" value="1"/>
</dbReference>
<protein>
    <recommendedName>
        <fullName evidence="7">ResB-like domain-containing protein</fullName>
    </recommendedName>
</protein>
<dbReference type="GO" id="GO:0016020">
    <property type="term" value="C:membrane"/>
    <property type="evidence" value="ECO:0007669"/>
    <property type="project" value="UniProtKB-SubCell"/>
</dbReference>
<dbReference type="Proteomes" id="UP000279562">
    <property type="component" value="Unassembled WGS sequence"/>
</dbReference>
<gene>
    <name evidence="8" type="ORF">EII33_12660</name>
</gene>
<reference evidence="8 9" key="1">
    <citation type="submission" date="2018-11" db="EMBL/GenBank/DDBJ databases">
        <title>Genomes From Bacteria Associated with the Canine Oral Cavity: a Test Case for Automated Genome-Based Taxonomic Assignment.</title>
        <authorList>
            <person name="Coil D.A."/>
            <person name="Jospin G."/>
            <person name="Darling A.E."/>
            <person name="Wallis C."/>
            <person name="Davis I.J."/>
            <person name="Harris S."/>
            <person name="Eisen J.A."/>
            <person name="Holcombe L.J."/>
            <person name="O'Flynn C."/>
        </authorList>
    </citation>
    <scope>NUCLEOTIDE SEQUENCE [LARGE SCALE GENOMIC DNA]</scope>
    <source>
        <strain evidence="8 9">OH1047_COT-310</strain>
    </source>
</reference>
<sequence length="444" mass="50387">MWKKPWGYKEGFICGAGLCVTGLLLQWTIGGVCWQLFAWPVNFIVLILYLCLLAVMHALRKRVYCFGWLSHYTAAVSSLICVAVITVVMGLVRQVPSTQPPAELIGFSKMLSFWPFVLFYVWLLSTLGLTILRVSSPFEMRKIPFLLNHVGLFIALLSATLGNADMQRLKMITRLGQTEWRATDENGKLIELPLAIELKNFTIHEYPPKLMLIDNETGQALPKDDIPEHLLLEGGVDKGKLQDWEIVVLQSIPMAASVATEDTLKFSEFHSMGATYAVYLKAKNVKDGRLCEGWVSCGSFMFPYKALRLTEQVSLVMPEREPQRFVSDVTVYTREGSVIEDTIEVNHPLKIAGWNIYQLSYDETKGRWSDVSVFGLVRDPWLPVVYIGIVMMMIGAVCLFVNAPKGKEKKVDNKVNPEEMFEKEEVSVQTERILWSREEKEECV</sequence>
<dbReference type="AlphaFoldDB" id="A0A3P2A195"/>
<evidence type="ECO:0000256" key="4">
    <source>
        <dbReference type="ARBA" id="ARBA00022989"/>
    </source>
</evidence>
<keyword evidence="9" id="KW-1185">Reference proteome</keyword>
<evidence type="ECO:0000259" key="7">
    <source>
        <dbReference type="Pfam" id="PF05140"/>
    </source>
</evidence>
<evidence type="ECO:0000313" key="9">
    <source>
        <dbReference type="Proteomes" id="UP000279562"/>
    </source>
</evidence>
<dbReference type="InterPro" id="IPR007816">
    <property type="entry name" value="ResB-like_domain"/>
</dbReference>
<keyword evidence="4 6" id="KW-1133">Transmembrane helix</keyword>
<comment type="caution">
    <text evidence="8">The sequence shown here is derived from an EMBL/GenBank/DDBJ whole genome shotgun (WGS) entry which is preliminary data.</text>
</comment>
<dbReference type="GO" id="GO:0017004">
    <property type="term" value="P:cytochrome complex assembly"/>
    <property type="evidence" value="ECO:0007669"/>
    <property type="project" value="UniProtKB-KW"/>
</dbReference>
<dbReference type="EMBL" id="RQYF01000092">
    <property type="protein sequence ID" value="RRD88040.1"/>
    <property type="molecule type" value="Genomic_DNA"/>
</dbReference>
<feature type="transmembrane region" description="Helical" evidence="6">
    <location>
        <begin position="71"/>
        <end position="92"/>
    </location>
</feature>